<gene>
    <name evidence="1" type="ORF">METZ01_LOCUS208150</name>
</gene>
<accession>A0A382EX32</accession>
<evidence type="ECO:0008006" key="2">
    <source>
        <dbReference type="Google" id="ProtNLM"/>
    </source>
</evidence>
<dbReference type="Pfam" id="PF22612">
    <property type="entry name" value="GH113"/>
    <property type="match status" value="1"/>
</dbReference>
<sequence length="305" mass="35376">VVHAVAEIEPEFQKGITFTHGYRGGNNMRSGASAGSLRHLRQRLSVEWIAVNPFGYQTSVHTIGIRFGGDPRDEHLIDGIRQAQQLGLKVMLKPHIWLSEQDGGDWRGTIGFDTEREWKEWFSNYERFLLHSAQIAAQTEAKILCVGVELSRTVTDCPDDWRRLISKFRELCPGPLTYAVNWWGDYDVVEFWDELDYIGINAFFPLTLEEEATDLATLSAGARAVADQIETVHKRTGKPVLLTEVGFRSVRGATVKPWEWPRRDDRPIDLHLQKRAYEAILQSFWDRNWFYSLYWWKWHADLTRL</sequence>
<evidence type="ECO:0000313" key="1">
    <source>
        <dbReference type="EMBL" id="SVB55296.1"/>
    </source>
</evidence>
<proteinExistence type="predicted"/>
<dbReference type="InterPro" id="IPR055151">
    <property type="entry name" value="GH113"/>
</dbReference>
<name>A0A382EX32_9ZZZZ</name>
<protein>
    <recommendedName>
        <fullName evidence="2">GTA TIM-barrel-like domain-containing protein</fullName>
    </recommendedName>
</protein>
<dbReference type="SUPFAM" id="SSF51445">
    <property type="entry name" value="(Trans)glycosidases"/>
    <property type="match status" value="1"/>
</dbReference>
<dbReference type="CDD" id="cd19608">
    <property type="entry name" value="GH113_mannanase-like"/>
    <property type="match status" value="1"/>
</dbReference>
<dbReference type="Gene3D" id="3.20.20.80">
    <property type="entry name" value="Glycosidases"/>
    <property type="match status" value="1"/>
</dbReference>
<feature type="non-terminal residue" evidence="1">
    <location>
        <position position="1"/>
    </location>
</feature>
<dbReference type="AlphaFoldDB" id="A0A382EX32"/>
<dbReference type="EMBL" id="UINC01046815">
    <property type="protein sequence ID" value="SVB55296.1"/>
    <property type="molecule type" value="Genomic_DNA"/>
</dbReference>
<dbReference type="InterPro" id="IPR017853">
    <property type="entry name" value="GH"/>
</dbReference>
<organism evidence="1">
    <name type="scientific">marine metagenome</name>
    <dbReference type="NCBI Taxonomy" id="408172"/>
    <lineage>
        <taxon>unclassified sequences</taxon>
        <taxon>metagenomes</taxon>
        <taxon>ecological metagenomes</taxon>
    </lineage>
</organism>
<reference evidence="1" key="1">
    <citation type="submission" date="2018-05" db="EMBL/GenBank/DDBJ databases">
        <authorList>
            <person name="Lanie J.A."/>
            <person name="Ng W.-L."/>
            <person name="Kazmierczak K.M."/>
            <person name="Andrzejewski T.M."/>
            <person name="Davidsen T.M."/>
            <person name="Wayne K.J."/>
            <person name="Tettelin H."/>
            <person name="Glass J.I."/>
            <person name="Rusch D."/>
            <person name="Podicherti R."/>
            <person name="Tsui H.-C.T."/>
            <person name="Winkler M.E."/>
        </authorList>
    </citation>
    <scope>NUCLEOTIDE SEQUENCE</scope>
</reference>